<sequence length="1407" mass="164978">MKQEEILQRQRKIAKTISLIAVVVIILIDTKNIWLNNGFIIFSDLDFSGINDKRYIERIWGVFNPHFSSTNFFNLSRLFFIFPFYALNFLVSSFYNQAMLKLIILSCLLISGIGMFLLCEYLLIKTFRGFPDYVHYFGLIIPAVYYALNPWVIFRIQHIFLLSGYSVFPLIIKEFLRLYEIKIFDFQKDIEEYQQRRRVPKEHIIIDEKINLKDFFKIVLYSMIGSAAIHYFFFYVIFLTILFIGIMPRIWKLNRYSKVVLLFYLKKYFLMIFLMIVGNMYWFLTYSIALLFVNIEPQNVNVVDTIQLFSRNSSVQNVLYLISYWLPFFNLEMFLDKMFWVAGGVFLLIIAYIIFYRFGWHFYVRLFTLVTSLVILLSLGTNVDPLADVYVKVVTNVPIIGHLFRDPNKIVGVLACFLAIILGFGVDRIVFFLLNAGFGRKFAVAFVLVMLLCFYFYQRPVKIFYIDNYYKGVPIPKEYKEISKYYTKDGKILWIPTMDNMVLSNGISAYRWNINKEMPGSMKAAGDFHVYASSKNTIFQHENNVGTVSYFYSYLQHLLDKGGTDKIGRLLKLTGFNQVAYHRDVQNQEERQKFNLFVLERQRGIVLRKKLGFIHLYNVKKNSDNAKVDIYNTKGLNHFVQLFDFENILGSKGYNIIWSQGKREKFDLNKVNLVVGDNKFDIFQQNIPEKYIISLFDKINTGNPYVGWAKSMCKESDWFWIHKVNGLNRLPWDYDYGKGFIFTYTPYKVELPPYKLNKNVGEVILNSNDIVKTDFFEIDKEETNFKLEITKDVMGNSILAAEVAPKKFIGNVFWKIARSKLMSIKPGFVNLRAVVSGVNAGKVHFKLKFFNQNMNELGVVYGNVPGEIAEFNKALITANAVVPPATKYMRVELWLLEDQKTPVYFWIHDIELRYFSSISSNELRIKIPSYIKGEYHLYVRALVNENGGKVKINDTKINLKGDENQFKWLYVGKYTRDTIVIKPEEGFVLLNLLCALPDWLYKKIQNEDLKSKQAIVLFSNEFALKEGFKVKKMDDYIIHPNFVDSLLDVISDGIYTKKIDILRSDHYKLYFIGNVTSQVTITLKNKDDKVVRFGYLKFFKLINNNFNGIRFYVSNKPYSYFLNIEKEENPKWRSQLYYIDLGFLKKGQYTLEIKFENGIKSLTEPNDIHVLRPEEVKVNLKVDDTLYILISNILQENVTTQKKENKIFSSKYSDIYSDKVKYWLIYGTKQVESKKNELYYVNFDIETKGLAEVSAKILFMDKNKVLYNSQYIDIFNNKGQSIFSAKKNGFIQIVFFVRSNGKEDGVFELKQIRLLEISKMNKFSSIVILPSSIQKGSKLNILNETYNPLWENNGEKAKQVNIFLNGFYTQSNKYVFGKKIWIAYIFGLLISILYITVNLWLLLRRKK</sequence>
<name>A0ABY1S5D0_CALBS</name>
<feature type="transmembrane region" description="Helical" evidence="1">
    <location>
        <begin position="338"/>
        <end position="355"/>
    </location>
</feature>
<dbReference type="EMBL" id="FXXC01000001">
    <property type="protein sequence ID" value="SMR90884.1"/>
    <property type="molecule type" value="Genomic_DNA"/>
</dbReference>
<reference evidence="2 3" key="1">
    <citation type="submission" date="2017-05" db="EMBL/GenBank/DDBJ databases">
        <authorList>
            <person name="Varghese N."/>
            <person name="Submissions S."/>
        </authorList>
    </citation>
    <scope>NUCLEOTIDE SEQUENCE [LARGE SCALE GENOMIC DNA]</scope>
    <source>
        <strain evidence="2 3">MACB1020</strain>
    </source>
</reference>
<keyword evidence="1" id="KW-0812">Transmembrane</keyword>
<feature type="transmembrane region" description="Helical" evidence="1">
    <location>
        <begin position="218"/>
        <end position="247"/>
    </location>
</feature>
<gene>
    <name evidence="2" type="ORF">SAMN05216240_0099</name>
</gene>
<keyword evidence="3" id="KW-1185">Reference proteome</keyword>
<comment type="caution">
    <text evidence="2">The sequence shown here is derived from an EMBL/GenBank/DDBJ whole genome shotgun (WGS) entry which is preliminary data.</text>
</comment>
<accession>A0ABY1S5D0</accession>
<feature type="transmembrane region" description="Helical" evidence="1">
    <location>
        <begin position="268"/>
        <end position="293"/>
    </location>
</feature>
<feature type="transmembrane region" description="Helical" evidence="1">
    <location>
        <begin position="136"/>
        <end position="154"/>
    </location>
</feature>
<feature type="transmembrane region" description="Helical" evidence="1">
    <location>
        <begin position="75"/>
        <end position="95"/>
    </location>
</feature>
<protein>
    <submittedName>
        <fullName evidence="2">Uncharacterized protein</fullName>
    </submittedName>
</protein>
<keyword evidence="1" id="KW-0472">Membrane</keyword>
<dbReference type="GeneID" id="31771531"/>
<keyword evidence="1" id="KW-1133">Transmembrane helix</keyword>
<dbReference type="RefSeq" id="WP_015906788.1">
    <property type="nucleotide sequence ID" value="NZ_FUZJ01000001.1"/>
</dbReference>
<evidence type="ECO:0000313" key="3">
    <source>
        <dbReference type="Proteomes" id="UP000196803"/>
    </source>
</evidence>
<evidence type="ECO:0000313" key="2">
    <source>
        <dbReference type="EMBL" id="SMR90884.1"/>
    </source>
</evidence>
<feature type="transmembrane region" description="Helical" evidence="1">
    <location>
        <begin position="441"/>
        <end position="457"/>
    </location>
</feature>
<dbReference type="Proteomes" id="UP000196803">
    <property type="component" value="Unassembled WGS sequence"/>
</dbReference>
<feature type="transmembrane region" description="Helical" evidence="1">
    <location>
        <begin position="102"/>
        <end position="124"/>
    </location>
</feature>
<organism evidence="2 3">
    <name type="scientific">Caldicellulosiruptor bescii</name>
    <name type="common">Anaerocellum thermophilum</name>
    <dbReference type="NCBI Taxonomy" id="31899"/>
    <lineage>
        <taxon>Bacteria</taxon>
        <taxon>Bacillati</taxon>
        <taxon>Bacillota</taxon>
        <taxon>Bacillota incertae sedis</taxon>
        <taxon>Caldicellulosiruptorales</taxon>
        <taxon>Caldicellulosiruptoraceae</taxon>
        <taxon>Caldicellulosiruptor</taxon>
    </lineage>
</organism>
<feature type="transmembrane region" description="Helical" evidence="1">
    <location>
        <begin position="410"/>
        <end position="434"/>
    </location>
</feature>
<proteinExistence type="predicted"/>
<feature type="transmembrane region" description="Helical" evidence="1">
    <location>
        <begin position="1381"/>
        <end position="1403"/>
    </location>
</feature>
<feature type="transmembrane region" description="Helical" evidence="1">
    <location>
        <begin position="362"/>
        <end position="380"/>
    </location>
</feature>
<evidence type="ECO:0000256" key="1">
    <source>
        <dbReference type="SAM" id="Phobius"/>
    </source>
</evidence>